<protein>
    <submittedName>
        <fullName evidence="1">Uncharacterized protein</fullName>
    </submittedName>
</protein>
<name>A0AA38I6I2_9CUCU</name>
<organism evidence="1 2">
    <name type="scientific">Zophobas morio</name>
    <dbReference type="NCBI Taxonomy" id="2755281"/>
    <lineage>
        <taxon>Eukaryota</taxon>
        <taxon>Metazoa</taxon>
        <taxon>Ecdysozoa</taxon>
        <taxon>Arthropoda</taxon>
        <taxon>Hexapoda</taxon>
        <taxon>Insecta</taxon>
        <taxon>Pterygota</taxon>
        <taxon>Neoptera</taxon>
        <taxon>Endopterygota</taxon>
        <taxon>Coleoptera</taxon>
        <taxon>Polyphaga</taxon>
        <taxon>Cucujiformia</taxon>
        <taxon>Tenebrionidae</taxon>
        <taxon>Zophobas</taxon>
    </lineage>
</organism>
<accession>A0AA38I6I2</accession>
<dbReference type="AlphaFoldDB" id="A0AA38I6I2"/>
<gene>
    <name evidence="1" type="ORF">Zmor_021652</name>
</gene>
<reference evidence="1" key="1">
    <citation type="journal article" date="2023" name="G3 (Bethesda)">
        <title>Whole genome assemblies of Zophobas morio and Tenebrio molitor.</title>
        <authorList>
            <person name="Kaur S."/>
            <person name="Stinson S.A."/>
            <person name="diCenzo G.C."/>
        </authorList>
    </citation>
    <scope>NUCLEOTIDE SEQUENCE</scope>
    <source>
        <strain evidence="1">QUZm001</strain>
    </source>
</reference>
<evidence type="ECO:0000313" key="2">
    <source>
        <dbReference type="Proteomes" id="UP001168821"/>
    </source>
</evidence>
<keyword evidence="2" id="KW-1185">Reference proteome</keyword>
<dbReference type="EMBL" id="JALNTZ010000006">
    <property type="protein sequence ID" value="KAJ3649936.1"/>
    <property type="molecule type" value="Genomic_DNA"/>
</dbReference>
<comment type="caution">
    <text evidence="1">The sequence shown here is derived from an EMBL/GenBank/DDBJ whole genome shotgun (WGS) entry which is preliminary data.</text>
</comment>
<sequence>MVVNFKKECSSHKHCLMTRVQFQQLKTDLPHAQETKLSLVIVAATTPYLNVECVKINYRNDPVKYLMILMCTTFRMWLLAKGLEVLESKTLQCPL</sequence>
<evidence type="ECO:0000313" key="1">
    <source>
        <dbReference type="EMBL" id="KAJ3649936.1"/>
    </source>
</evidence>
<proteinExistence type="predicted"/>
<dbReference type="Proteomes" id="UP001168821">
    <property type="component" value="Unassembled WGS sequence"/>
</dbReference>